<keyword evidence="4" id="KW-1185">Reference proteome</keyword>
<dbReference type="EMBL" id="JAECZO010000077">
    <property type="protein sequence ID" value="KAK7196486.1"/>
    <property type="molecule type" value="Genomic_DNA"/>
</dbReference>
<keyword evidence="1" id="KW-1133">Transmembrane helix</keyword>
<feature type="signal peptide" evidence="2">
    <location>
        <begin position="1"/>
        <end position="39"/>
    </location>
</feature>
<name>A0AAW0ES65_9TRYP</name>
<proteinExistence type="predicted"/>
<dbReference type="AlphaFoldDB" id="A0AAW0ES65"/>
<gene>
    <name evidence="3" type="ORF">NESM_000586100</name>
</gene>
<organism evidence="3 4">
    <name type="scientific">Novymonas esmeraldas</name>
    <dbReference type="NCBI Taxonomy" id="1808958"/>
    <lineage>
        <taxon>Eukaryota</taxon>
        <taxon>Discoba</taxon>
        <taxon>Euglenozoa</taxon>
        <taxon>Kinetoplastea</taxon>
        <taxon>Metakinetoplastina</taxon>
        <taxon>Trypanosomatida</taxon>
        <taxon>Trypanosomatidae</taxon>
        <taxon>Novymonas</taxon>
    </lineage>
</organism>
<evidence type="ECO:0000256" key="1">
    <source>
        <dbReference type="SAM" id="Phobius"/>
    </source>
</evidence>
<sequence length="592" mass="60934">MCCAGRWAAGGETGRTVRRALCLVLLLVLSTCICVPATASATAATALSSHVLNLTLSGAGTGSNWPATSAELSAVTSAVNTTVCGAVPAGVDYCNAFLMRASAATLGLQLGVNTLNTSTGNATYYLLSQWVDSNSTAVAPMLASLSAACATVLGTTLTPLTFTGGVYTVPCRGALTYSYLPRCAAAEVPATTAYILAPSSDVRPYFSTILCGAAASAACSSAIVVQAPSGSSPYTVVTITGLSKALEAVLAYVADVRAGFVGAAQAIGPSVGSATAGVTAQEVQLRYGGMRAVLFSKQENNRTYSPTTRVTLECQASAGYWAFALIAILPLGAILLRYVWHRGRHRAKKQARRRIVEDETRIMQGYANAADARGVSTAPPPPGVDTSATGLSNAAPQWVMDENGNYYDANTAAAPADAGATQTYVDPNTGETYQYTVEDPNTTVATADARASQRQPRSATAGDSAAALQTYVDPNTGETYQYVAADAAAAESGAEQAVDEQDAGDAAADGYQTYVDPETGETYQYTTAQDAGDATAAADGYQTYVDPETGETYQYTTADGGAEAAQEDDAAADGGVYVDPNTGETYQYEAPQ</sequence>
<protein>
    <submittedName>
        <fullName evidence="3">Uncharacterized protein</fullName>
    </submittedName>
</protein>
<keyword evidence="1" id="KW-0472">Membrane</keyword>
<feature type="transmembrane region" description="Helical" evidence="1">
    <location>
        <begin position="318"/>
        <end position="340"/>
    </location>
</feature>
<keyword evidence="1" id="KW-0812">Transmembrane</keyword>
<accession>A0AAW0ES65</accession>
<evidence type="ECO:0000256" key="2">
    <source>
        <dbReference type="SAM" id="SignalP"/>
    </source>
</evidence>
<feature type="chain" id="PRO_5043407296" evidence="2">
    <location>
        <begin position="40"/>
        <end position="592"/>
    </location>
</feature>
<evidence type="ECO:0000313" key="3">
    <source>
        <dbReference type="EMBL" id="KAK7196486.1"/>
    </source>
</evidence>
<evidence type="ECO:0000313" key="4">
    <source>
        <dbReference type="Proteomes" id="UP001430356"/>
    </source>
</evidence>
<dbReference type="Proteomes" id="UP001430356">
    <property type="component" value="Unassembled WGS sequence"/>
</dbReference>
<keyword evidence="2" id="KW-0732">Signal</keyword>
<comment type="caution">
    <text evidence="3">The sequence shown here is derived from an EMBL/GenBank/DDBJ whole genome shotgun (WGS) entry which is preliminary data.</text>
</comment>
<reference evidence="3 4" key="1">
    <citation type="journal article" date="2021" name="MBio">
        <title>A New Model Trypanosomatid, Novymonas esmeraldas: Genomic Perception of Its 'Candidatus Pandoraea novymonadis' Endosymbiont.</title>
        <authorList>
            <person name="Zakharova A."/>
            <person name="Saura A."/>
            <person name="Butenko A."/>
            <person name="Podesvova L."/>
            <person name="Warmusova S."/>
            <person name="Kostygov A.Y."/>
            <person name="Nenarokova A."/>
            <person name="Lukes J."/>
            <person name="Opperdoes F.R."/>
            <person name="Yurchenko V."/>
        </authorList>
    </citation>
    <scope>NUCLEOTIDE SEQUENCE [LARGE SCALE GENOMIC DNA]</scope>
    <source>
        <strain evidence="3 4">E262AT.01</strain>
    </source>
</reference>